<proteinExistence type="inferred from homology"/>
<dbReference type="AlphaFoldDB" id="A0A6A5GLC5"/>
<evidence type="ECO:0000313" key="6">
    <source>
        <dbReference type="EMBL" id="KAF1755473.1"/>
    </source>
</evidence>
<feature type="signal peptide" evidence="5">
    <location>
        <begin position="1"/>
        <end position="26"/>
    </location>
</feature>
<evidence type="ECO:0000313" key="7">
    <source>
        <dbReference type="Proteomes" id="UP000483820"/>
    </source>
</evidence>
<accession>A0A6A5GLC5</accession>
<name>A0A6A5GLC5_CAERE</name>
<dbReference type="Gene3D" id="2.60.40.3330">
    <property type="match status" value="1"/>
</dbReference>
<evidence type="ECO:0000256" key="5">
    <source>
        <dbReference type="SAM" id="SignalP"/>
    </source>
</evidence>
<dbReference type="GeneID" id="9812970"/>
<gene>
    <name evidence="6" type="ORF">GCK72_022042</name>
</gene>
<dbReference type="RefSeq" id="XP_003094353.2">
    <property type="nucleotide sequence ID" value="XM_003094305.2"/>
</dbReference>
<dbReference type="GO" id="GO:0005576">
    <property type="term" value="C:extracellular region"/>
    <property type="evidence" value="ECO:0007669"/>
    <property type="project" value="UniProtKB-SubCell"/>
</dbReference>
<evidence type="ECO:0000256" key="4">
    <source>
        <dbReference type="ARBA" id="ARBA00022729"/>
    </source>
</evidence>
<dbReference type="Proteomes" id="UP000483820">
    <property type="component" value="Chromosome V"/>
</dbReference>
<protein>
    <submittedName>
        <fullName evidence="6">Uncharacterized protein</fullName>
    </submittedName>
</protein>
<reference evidence="6 7" key="1">
    <citation type="submission" date="2019-12" db="EMBL/GenBank/DDBJ databases">
        <title>Chromosome-level assembly of the Caenorhabditis remanei genome.</title>
        <authorList>
            <person name="Teterina A.A."/>
            <person name="Willis J.H."/>
            <person name="Phillips P.C."/>
        </authorList>
    </citation>
    <scope>NUCLEOTIDE SEQUENCE [LARGE SCALE GENOMIC DNA]</scope>
    <source>
        <strain evidence="6 7">PX506</strain>
        <tissue evidence="6">Whole organism</tissue>
    </source>
</reference>
<comment type="similarity">
    <text evidence="2">Belongs to the nematode transthyretin-like family.</text>
</comment>
<organism evidence="6 7">
    <name type="scientific">Caenorhabditis remanei</name>
    <name type="common">Caenorhabditis vulgaris</name>
    <dbReference type="NCBI Taxonomy" id="31234"/>
    <lineage>
        <taxon>Eukaryota</taxon>
        <taxon>Metazoa</taxon>
        <taxon>Ecdysozoa</taxon>
        <taxon>Nematoda</taxon>
        <taxon>Chromadorea</taxon>
        <taxon>Rhabditida</taxon>
        <taxon>Rhabditina</taxon>
        <taxon>Rhabditomorpha</taxon>
        <taxon>Rhabditoidea</taxon>
        <taxon>Rhabditidae</taxon>
        <taxon>Peloderinae</taxon>
        <taxon>Caenorhabditis</taxon>
    </lineage>
</organism>
<dbReference type="EMBL" id="WUAV01000005">
    <property type="protein sequence ID" value="KAF1755473.1"/>
    <property type="molecule type" value="Genomic_DNA"/>
</dbReference>
<keyword evidence="3" id="KW-0964">Secreted</keyword>
<dbReference type="CTD" id="9812970"/>
<sequence>MYPPRLTMNFIHFLAVFSVLFASASALLGLIGSKQGVTVTGRLICNGQPASGVLVKMYEDGTIYDSKLDSQKTGADGTFRVSGSQNKIRTIDPKVNIYHKCNYNGLCSKKVSINIPKSAVVSGSGNNARNYDIGTINLANRFSGESTDCIH</sequence>
<comment type="subcellular location">
    <subcellularLocation>
        <location evidence="1">Secreted</location>
    </subcellularLocation>
</comment>
<dbReference type="InterPro" id="IPR001534">
    <property type="entry name" value="Transthyretin-like"/>
</dbReference>
<comment type="caution">
    <text evidence="6">The sequence shown here is derived from an EMBL/GenBank/DDBJ whole genome shotgun (WGS) entry which is preliminary data.</text>
</comment>
<feature type="chain" id="PRO_5025436660" evidence="5">
    <location>
        <begin position="27"/>
        <end position="151"/>
    </location>
</feature>
<dbReference type="PANTHER" id="PTHR21700">
    <property type="entry name" value="TRANSTHYRETIN-LIKE FAMILY PROTEIN-RELATED"/>
    <property type="match status" value="1"/>
</dbReference>
<dbReference type="PANTHER" id="PTHR21700:SF18">
    <property type="entry name" value="TRANSTHYRETIN-LIKE FAMILY PROTEIN"/>
    <property type="match status" value="1"/>
</dbReference>
<dbReference type="InterPro" id="IPR038479">
    <property type="entry name" value="Transthyretin-like_sf"/>
</dbReference>
<evidence type="ECO:0000256" key="1">
    <source>
        <dbReference type="ARBA" id="ARBA00004613"/>
    </source>
</evidence>
<dbReference type="GO" id="GO:0009986">
    <property type="term" value="C:cell surface"/>
    <property type="evidence" value="ECO:0007669"/>
    <property type="project" value="InterPro"/>
</dbReference>
<dbReference type="KEGG" id="crq:GCK72_022042"/>
<evidence type="ECO:0000256" key="3">
    <source>
        <dbReference type="ARBA" id="ARBA00022525"/>
    </source>
</evidence>
<keyword evidence="4 5" id="KW-0732">Signal</keyword>
<evidence type="ECO:0000256" key="2">
    <source>
        <dbReference type="ARBA" id="ARBA00010112"/>
    </source>
</evidence>
<dbReference type="Pfam" id="PF01060">
    <property type="entry name" value="TTR-52"/>
    <property type="match status" value="1"/>
</dbReference>